<gene>
    <name evidence="10" type="ORF">KY46_16070</name>
</gene>
<evidence type="ECO:0000256" key="1">
    <source>
        <dbReference type="ARBA" id="ARBA00022553"/>
    </source>
</evidence>
<dbReference type="InterPro" id="IPR039420">
    <property type="entry name" value="WalR-like"/>
</dbReference>
<evidence type="ECO:0000259" key="8">
    <source>
        <dbReference type="PROSITE" id="PS50110"/>
    </source>
</evidence>
<sequence length="243" mass="27588">MSTKTILVVDDDVEIRELLQEYLAKSGYEVITAEDGIAMKQQLEVHTPDVILLDVMMPGDDGFTLCQFVRKSSEVPIMMLTAASDEMDQILGLEIGADDYIAKPFSPRQLLARIKALLRRTRPAGPEEIVQPTALPRSIRFGHWRLETLSHRLYDLQTEQDYELTGGDFSLLMLFLSRPNEVLDRDTISNATRGREALPFERGIDVQLSRLRQRLGDSGKHPKYIKTMRGNGYIFTAPVTYEN</sequence>
<feature type="DNA-binding region" description="OmpR/PhoB-type" evidence="7">
    <location>
        <begin position="136"/>
        <end position="237"/>
    </location>
</feature>
<evidence type="ECO:0000256" key="2">
    <source>
        <dbReference type="ARBA" id="ARBA00023012"/>
    </source>
</evidence>
<keyword evidence="11" id="KW-1185">Reference proteome</keyword>
<feature type="domain" description="OmpR/PhoB-type" evidence="9">
    <location>
        <begin position="136"/>
        <end position="237"/>
    </location>
</feature>
<dbReference type="Gene3D" id="3.40.50.2300">
    <property type="match status" value="1"/>
</dbReference>
<evidence type="ECO:0000256" key="5">
    <source>
        <dbReference type="ARBA" id="ARBA00023163"/>
    </source>
</evidence>
<dbReference type="EMBL" id="JWYV01000015">
    <property type="protein sequence ID" value="KKC98912.1"/>
    <property type="molecule type" value="Genomic_DNA"/>
</dbReference>
<keyword evidence="5" id="KW-0804">Transcription</keyword>
<dbReference type="SMART" id="SM00448">
    <property type="entry name" value="REC"/>
    <property type="match status" value="1"/>
</dbReference>
<dbReference type="OrthoDB" id="9802426at2"/>
<dbReference type="SUPFAM" id="SSF46894">
    <property type="entry name" value="C-terminal effector domain of the bipartite response regulators"/>
    <property type="match status" value="1"/>
</dbReference>
<dbReference type="PATRIC" id="fig|265726.11.peg.1470"/>
<dbReference type="InterPro" id="IPR016032">
    <property type="entry name" value="Sig_transdc_resp-reg_C-effctor"/>
</dbReference>
<dbReference type="GO" id="GO:0006355">
    <property type="term" value="P:regulation of DNA-templated transcription"/>
    <property type="evidence" value="ECO:0007669"/>
    <property type="project" value="InterPro"/>
</dbReference>
<name>A0A0F5V9Z9_9GAMM</name>
<evidence type="ECO:0000313" key="10">
    <source>
        <dbReference type="EMBL" id="KKC98912.1"/>
    </source>
</evidence>
<evidence type="ECO:0000259" key="9">
    <source>
        <dbReference type="PROSITE" id="PS51755"/>
    </source>
</evidence>
<dbReference type="PROSITE" id="PS50110">
    <property type="entry name" value="RESPONSE_REGULATORY"/>
    <property type="match status" value="1"/>
</dbReference>
<evidence type="ECO:0000256" key="3">
    <source>
        <dbReference type="ARBA" id="ARBA00023015"/>
    </source>
</evidence>
<dbReference type="AlphaFoldDB" id="A0A0F5V9Z9"/>
<organism evidence="10 11">
    <name type="scientific">Photobacterium halotolerans</name>
    <dbReference type="NCBI Taxonomy" id="265726"/>
    <lineage>
        <taxon>Bacteria</taxon>
        <taxon>Pseudomonadati</taxon>
        <taxon>Pseudomonadota</taxon>
        <taxon>Gammaproteobacteria</taxon>
        <taxon>Vibrionales</taxon>
        <taxon>Vibrionaceae</taxon>
        <taxon>Photobacterium</taxon>
    </lineage>
</organism>
<dbReference type="SMART" id="SM00862">
    <property type="entry name" value="Trans_reg_C"/>
    <property type="match status" value="1"/>
</dbReference>
<evidence type="ECO:0000256" key="7">
    <source>
        <dbReference type="PROSITE-ProRule" id="PRU01091"/>
    </source>
</evidence>
<dbReference type="STRING" id="265726.KY46_16070"/>
<dbReference type="FunFam" id="3.40.50.2300:FF:000001">
    <property type="entry name" value="DNA-binding response regulator PhoB"/>
    <property type="match status" value="1"/>
</dbReference>
<dbReference type="PANTHER" id="PTHR48111:SF4">
    <property type="entry name" value="DNA-BINDING DUAL TRANSCRIPTIONAL REGULATOR OMPR"/>
    <property type="match status" value="1"/>
</dbReference>
<evidence type="ECO:0000256" key="4">
    <source>
        <dbReference type="ARBA" id="ARBA00023125"/>
    </source>
</evidence>
<dbReference type="GO" id="GO:0000976">
    <property type="term" value="F:transcription cis-regulatory region binding"/>
    <property type="evidence" value="ECO:0007669"/>
    <property type="project" value="TreeGrafter"/>
</dbReference>
<dbReference type="InterPro" id="IPR001867">
    <property type="entry name" value="OmpR/PhoB-type_DNA-bd"/>
</dbReference>
<feature type="modified residue" description="4-aspartylphosphate" evidence="6">
    <location>
        <position position="54"/>
    </location>
</feature>
<dbReference type="PANTHER" id="PTHR48111">
    <property type="entry name" value="REGULATOR OF RPOS"/>
    <property type="match status" value="1"/>
</dbReference>
<protein>
    <submittedName>
        <fullName evidence="10">Chemotaxis protein CheY</fullName>
    </submittedName>
</protein>
<dbReference type="Proteomes" id="UP000033633">
    <property type="component" value="Unassembled WGS sequence"/>
</dbReference>
<evidence type="ECO:0000313" key="11">
    <source>
        <dbReference type="Proteomes" id="UP000033633"/>
    </source>
</evidence>
<dbReference type="Pfam" id="PF00072">
    <property type="entry name" value="Response_reg"/>
    <property type="match status" value="1"/>
</dbReference>
<keyword evidence="3" id="KW-0805">Transcription regulation</keyword>
<dbReference type="InterPro" id="IPR001789">
    <property type="entry name" value="Sig_transdc_resp-reg_receiver"/>
</dbReference>
<comment type="caution">
    <text evidence="10">The sequence shown here is derived from an EMBL/GenBank/DDBJ whole genome shotgun (WGS) entry which is preliminary data.</text>
</comment>
<dbReference type="SUPFAM" id="SSF52172">
    <property type="entry name" value="CheY-like"/>
    <property type="match status" value="1"/>
</dbReference>
<dbReference type="Pfam" id="PF00486">
    <property type="entry name" value="Trans_reg_C"/>
    <property type="match status" value="1"/>
</dbReference>
<dbReference type="RefSeq" id="WP_046221699.1">
    <property type="nucleotide sequence ID" value="NZ_JWYV01000015.1"/>
</dbReference>
<proteinExistence type="predicted"/>
<feature type="domain" description="Response regulatory" evidence="8">
    <location>
        <begin position="5"/>
        <end position="118"/>
    </location>
</feature>
<reference evidence="10 11" key="1">
    <citation type="submission" date="2014-12" db="EMBL/GenBank/DDBJ databases">
        <title>Mercury Reductase activity and rhizosphere competence traits in the genome of root associated Photobacterium halotolerans MELD1.</title>
        <authorList>
            <person name="Mathew D.C."/>
            <person name="Huang C.-C."/>
        </authorList>
    </citation>
    <scope>NUCLEOTIDE SEQUENCE [LARGE SCALE GENOMIC DNA]</scope>
    <source>
        <strain evidence="10 11">MELD1</strain>
    </source>
</reference>
<evidence type="ECO:0000256" key="6">
    <source>
        <dbReference type="PROSITE-ProRule" id="PRU00169"/>
    </source>
</evidence>
<dbReference type="GO" id="GO:0005829">
    <property type="term" value="C:cytosol"/>
    <property type="evidence" value="ECO:0007669"/>
    <property type="project" value="TreeGrafter"/>
</dbReference>
<dbReference type="InterPro" id="IPR011006">
    <property type="entry name" value="CheY-like_superfamily"/>
</dbReference>
<dbReference type="GO" id="GO:0032993">
    <property type="term" value="C:protein-DNA complex"/>
    <property type="evidence" value="ECO:0007669"/>
    <property type="project" value="TreeGrafter"/>
</dbReference>
<dbReference type="PROSITE" id="PS51755">
    <property type="entry name" value="OMPR_PHOB"/>
    <property type="match status" value="1"/>
</dbReference>
<dbReference type="InterPro" id="IPR036388">
    <property type="entry name" value="WH-like_DNA-bd_sf"/>
</dbReference>
<dbReference type="Gene3D" id="1.10.10.10">
    <property type="entry name" value="Winged helix-like DNA-binding domain superfamily/Winged helix DNA-binding domain"/>
    <property type="match status" value="1"/>
</dbReference>
<accession>A0A0F5V9Z9</accession>
<dbReference type="GO" id="GO:0000156">
    <property type="term" value="F:phosphorelay response regulator activity"/>
    <property type="evidence" value="ECO:0007669"/>
    <property type="project" value="TreeGrafter"/>
</dbReference>
<keyword evidence="1 6" id="KW-0597">Phosphoprotein</keyword>
<keyword evidence="4 7" id="KW-0238">DNA-binding</keyword>
<dbReference type="CDD" id="cd00383">
    <property type="entry name" value="trans_reg_C"/>
    <property type="match status" value="1"/>
</dbReference>
<dbReference type="Gene3D" id="6.10.250.690">
    <property type="match status" value="1"/>
</dbReference>
<keyword evidence="2" id="KW-0902">Two-component regulatory system</keyword>